<evidence type="ECO:0000313" key="2">
    <source>
        <dbReference type="EMBL" id="PFH60794.1"/>
    </source>
</evidence>
<organism evidence="2 3">
    <name type="scientific">Ophiocordyceps unilateralis</name>
    <name type="common">Zombie-ant fungus</name>
    <name type="synonym">Torrubia unilateralis</name>
    <dbReference type="NCBI Taxonomy" id="268505"/>
    <lineage>
        <taxon>Eukaryota</taxon>
        <taxon>Fungi</taxon>
        <taxon>Dikarya</taxon>
        <taxon>Ascomycota</taxon>
        <taxon>Pezizomycotina</taxon>
        <taxon>Sordariomycetes</taxon>
        <taxon>Hypocreomycetidae</taxon>
        <taxon>Hypocreales</taxon>
        <taxon>Ophiocordycipitaceae</taxon>
        <taxon>Ophiocordyceps</taxon>
    </lineage>
</organism>
<dbReference type="Proteomes" id="UP000037136">
    <property type="component" value="Unassembled WGS sequence"/>
</dbReference>
<dbReference type="AlphaFoldDB" id="A0A2A9PHU4"/>
<reference evidence="2 3" key="1">
    <citation type="journal article" date="2015" name="BMC Genomics">
        <title>Gene expression during zombie ant biting behavior reflects the complexity underlying fungal parasitic behavioral manipulation.</title>
        <authorList>
            <person name="de Bekker C."/>
            <person name="Ohm R.A."/>
            <person name="Loreto R.G."/>
            <person name="Sebastian A."/>
            <person name="Albert I."/>
            <person name="Merrow M."/>
            <person name="Brachmann A."/>
            <person name="Hughes D.P."/>
        </authorList>
    </citation>
    <scope>NUCLEOTIDE SEQUENCE [LARGE SCALE GENOMIC DNA]</scope>
    <source>
        <strain evidence="2 3">SC16a</strain>
    </source>
</reference>
<reference evidence="2 3" key="2">
    <citation type="journal article" date="2017" name="Sci. Rep.">
        <title>Ant-infecting Ophiocordyceps genomes reveal a high diversity of potential behavioral manipulation genes and a possible major role for enterotoxins.</title>
        <authorList>
            <person name="de Bekker C."/>
            <person name="Ohm R.A."/>
            <person name="Evans H.C."/>
            <person name="Brachmann A."/>
            <person name="Hughes D.P."/>
        </authorList>
    </citation>
    <scope>NUCLEOTIDE SEQUENCE [LARGE SCALE GENOMIC DNA]</scope>
    <source>
        <strain evidence="2 3">SC16a</strain>
    </source>
</reference>
<keyword evidence="3" id="KW-1185">Reference proteome</keyword>
<proteinExistence type="predicted"/>
<protein>
    <submittedName>
        <fullName evidence="2">Uncharacterized protein</fullName>
    </submittedName>
</protein>
<sequence>MASSLCIIRPCLRRRTEPTTPSQLNSLSLVVFPPPSRRRHSNSEPVLSPEAGHTYRPENQASNSAETWANA</sequence>
<feature type="compositionally biased region" description="Polar residues" evidence="1">
    <location>
        <begin position="57"/>
        <end position="71"/>
    </location>
</feature>
<gene>
    <name evidence="2" type="ORF">XA68_10308</name>
</gene>
<accession>A0A2A9PHU4</accession>
<evidence type="ECO:0000313" key="3">
    <source>
        <dbReference type="Proteomes" id="UP000037136"/>
    </source>
</evidence>
<feature type="region of interest" description="Disordered" evidence="1">
    <location>
        <begin position="32"/>
        <end position="71"/>
    </location>
</feature>
<dbReference type="EMBL" id="LAZP02000107">
    <property type="protein sequence ID" value="PFH60794.1"/>
    <property type="molecule type" value="Genomic_DNA"/>
</dbReference>
<comment type="caution">
    <text evidence="2">The sequence shown here is derived from an EMBL/GenBank/DDBJ whole genome shotgun (WGS) entry which is preliminary data.</text>
</comment>
<name>A0A2A9PHU4_OPHUN</name>
<evidence type="ECO:0000256" key="1">
    <source>
        <dbReference type="SAM" id="MobiDB-lite"/>
    </source>
</evidence>